<evidence type="ECO:0000313" key="2">
    <source>
        <dbReference type="Proteomes" id="UP000527355"/>
    </source>
</evidence>
<accession>A0A7J7UPJ4</accession>
<keyword evidence="2" id="KW-1185">Reference proteome</keyword>
<sequence length="140" mass="16181">MILSKTWKENYLKMSEIGYIESYSEKVKICNFKILFEVIRIFFLNSLLFKVLHMTPFSLIDLSPATPTPESFFIDGCTIFSLLIHQLVDIWFPLFKFTLLKVLQMSPFFPPINSLPTPAPSQAFITLLSVSMGYAYKFFG</sequence>
<dbReference type="EMBL" id="JABWUV010000012">
    <property type="protein sequence ID" value="KAF6314847.1"/>
    <property type="molecule type" value="Genomic_DNA"/>
</dbReference>
<dbReference type="Proteomes" id="UP000527355">
    <property type="component" value="Unassembled WGS sequence"/>
</dbReference>
<name>A0A7J7UPJ4_MYOMY</name>
<comment type="caution">
    <text evidence="1">The sequence shown here is derived from an EMBL/GenBank/DDBJ whole genome shotgun (WGS) entry which is preliminary data.</text>
</comment>
<proteinExistence type="predicted"/>
<dbReference type="AlphaFoldDB" id="A0A7J7UPJ4"/>
<gene>
    <name evidence="1" type="ORF">mMyoMyo1_008624</name>
</gene>
<organism evidence="1 2">
    <name type="scientific">Myotis myotis</name>
    <name type="common">Greater mouse-eared bat</name>
    <name type="synonym">Vespertilio myotis</name>
    <dbReference type="NCBI Taxonomy" id="51298"/>
    <lineage>
        <taxon>Eukaryota</taxon>
        <taxon>Metazoa</taxon>
        <taxon>Chordata</taxon>
        <taxon>Craniata</taxon>
        <taxon>Vertebrata</taxon>
        <taxon>Euteleostomi</taxon>
        <taxon>Mammalia</taxon>
        <taxon>Eutheria</taxon>
        <taxon>Laurasiatheria</taxon>
        <taxon>Chiroptera</taxon>
        <taxon>Yangochiroptera</taxon>
        <taxon>Vespertilionidae</taxon>
        <taxon>Myotis</taxon>
    </lineage>
</organism>
<protein>
    <submittedName>
        <fullName evidence="1">Uncharacterized protein</fullName>
    </submittedName>
</protein>
<evidence type="ECO:0000313" key="1">
    <source>
        <dbReference type="EMBL" id="KAF6314847.1"/>
    </source>
</evidence>
<reference evidence="1 2" key="1">
    <citation type="journal article" date="2020" name="Nature">
        <title>Six reference-quality genomes reveal evolution of bat adaptations.</title>
        <authorList>
            <person name="Jebb D."/>
            <person name="Huang Z."/>
            <person name="Pippel M."/>
            <person name="Hughes G.M."/>
            <person name="Lavrichenko K."/>
            <person name="Devanna P."/>
            <person name="Winkler S."/>
            <person name="Jermiin L.S."/>
            <person name="Skirmuntt E.C."/>
            <person name="Katzourakis A."/>
            <person name="Burkitt-Gray L."/>
            <person name="Ray D.A."/>
            <person name="Sullivan K.A.M."/>
            <person name="Roscito J.G."/>
            <person name="Kirilenko B.M."/>
            <person name="Davalos L.M."/>
            <person name="Corthals A.P."/>
            <person name="Power M.L."/>
            <person name="Jones G."/>
            <person name="Ransome R.D."/>
            <person name="Dechmann D.K.N."/>
            <person name="Locatelli A.G."/>
            <person name="Puechmaille S.J."/>
            <person name="Fedrigo O."/>
            <person name="Jarvis E.D."/>
            <person name="Hiller M."/>
            <person name="Vernes S.C."/>
            <person name="Myers E.W."/>
            <person name="Teeling E.C."/>
        </authorList>
    </citation>
    <scope>NUCLEOTIDE SEQUENCE [LARGE SCALE GENOMIC DNA]</scope>
    <source>
        <strain evidence="1">MMyoMyo1</strain>
        <tissue evidence="1">Flight muscle</tissue>
    </source>
</reference>